<keyword evidence="3" id="KW-1185">Reference proteome</keyword>
<evidence type="ECO:0000256" key="1">
    <source>
        <dbReference type="SAM" id="MobiDB-lite"/>
    </source>
</evidence>
<sequence length="144" mass="16494">MNEDFANPIDKDKTTDKPSALPYAHHVGSAVVKPLDMGKTIGRAIAAMEHQTDLQLSQIREQVELLMKQADGIQRRKELARIIYGCEIRFKPEINHVYHLYRKGDGSHVLSMVGPEEWGRSRRPGEYLYSVKLLADHTWEIVNK</sequence>
<name>A0A369A7S6_9FLAO</name>
<dbReference type="AlphaFoldDB" id="A0A369A7S6"/>
<comment type="caution">
    <text evidence="2">The sequence shown here is derived from an EMBL/GenBank/DDBJ whole genome shotgun (WGS) entry which is preliminary data.</text>
</comment>
<dbReference type="RefSeq" id="WP_037360105.1">
    <property type="nucleotide sequence ID" value="NZ_BHZF01000001.1"/>
</dbReference>
<feature type="region of interest" description="Disordered" evidence="1">
    <location>
        <begin position="1"/>
        <end position="21"/>
    </location>
</feature>
<accession>A0A369A7S6</accession>
<proteinExistence type="predicted"/>
<organism evidence="2 3">
    <name type="scientific">Schleiferia thermophila</name>
    <dbReference type="NCBI Taxonomy" id="884107"/>
    <lineage>
        <taxon>Bacteria</taxon>
        <taxon>Pseudomonadati</taxon>
        <taxon>Bacteroidota</taxon>
        <taxon>Flavobacteriia</taxon>
        <taxon>Flavobacteriales</taxon>
        <taxon>Schleiferiaceae</taxon>
        <taxon>Schleiferia</taxon>
    </lineage>
</organism>
<gene>
    <name evidence="2" type="ORF">DES35_101476</name>
</gene>
<protein>
    <submittedName>
        <fullName evidence="2">Uncharacterized protein DUF2452</fullName>
    </submittedName>
</protein>
<evidence type="ECO:0000313" key="3">
    <source>
        <dbReference type="Proteomes" id="UP000253517"/>
    </source>
</evidence>
<evidence type="ECO:0000313" key="2">
    <source>
        <dbReference type="EMBL" id="RCX05193.1"/>
    </source>
</evidence>
<reference evidence="2 3" key="1">
    <citation type="submission" date="2018-07" db="EMBL/GenBank/DDBJ databases">
        <title>Genomic Encyclopedia of Type Strains, Phase IV (KMG-IV): sequencing the most valuable type-strain genomes for metagenomic binning, comparative biology and taxonomic classification.</title>
        <authorList>
            <person name="Goeker M."/>
        </authorList>
    </citation>
    <scope>NUCLEOTIDE SEQUENCE [LARGE SCALE GENOMIC DNA]</scope>
    <source>
        <strain evidence="2 3">DSM 21410</strain>
    </source>
</reference>
<dbReference type="InterPro" id="IPR019534">
    <property type="entry name" value="DUF2452"/>
</dbReference>
<dbReference type="Proteomes" id="UP000253517">
    <property type="component" value="Unassembled WGS sequence"/>
</dbReference>
<dbReference type="Pfam" id="PF10504">
    <property type="entry name" value="DUF2452"/>
    <property type="match status" value="1"/>
</dbReference>
<dbReference type="EMBL" id="QPJS01000001">
    <property type="protein sequence ID" value="RCX05193.1"/>
    <property type="molecule type" value="Genomic_DNA"/>
</dbReference>